<dbReference type="InterPro" id="IPR011707">
    <property type="entry name" value="Cu-oxidase-like_N"/>
</dbReference>
<feature type="transmembrane region" description="Helical" evidence="11">
    <location>
        <begin position="703"/>
        <end position="725"/>
    </location>
</feature>
<feature type="domain" description="Plastocyanin-like" evidence="12">
    <location>
        <begin position="206"/>
        <end position="300"/>
    </location>
</feature>
<dbReference type="PANTHER" id="PTHR11709:SF511">
    <property type="entry name" value="LACCASE"/>
    <property type="match status" value="1"/>
</dbReference>
<dbReference type="CDD" id="cd13910">
    <property type="entry name" value="CuRO_3_MCO_like_4"/>
    <property type="match status" value="1"/>
</dbReference>
<gene>
    <name evidence="16" type="ORF">EW026_g5784</name>
</gene>
<keyword evidence="6" id="KW-0964">Secreted</keyword>
<dbReference type="PANTHER" id="PTHR11709">
    <property type="entry name" value="MULTI-COPPER OXIDASE"/>
    <property type="match status" value="1"/>
</dbReference>
<comment type="caution">
    <text evidence="16">The sequence shown here is derived from an EMBL/GenBank/DDBJ whole genome shotgun (WGS) entry which is preliminary data.</text>
</comment>
<keyword evidence="7" id="KW-0186">Copper</keyword>
<feature type="domain" description="Plastocyanin-like" evidence="13">
    <location>
        <begin position="397"/>
        <end position="495"/>
    </location>
</feature>
<comment type="subcellular location">
    <subcellularLocation>
        <location evidence="3">Secreted</location>
    </subcellularLocation>
</comment>
<evidence type="ECO:0000313" key="17">
    <source>
        <dbReference type="Proteomes" id="UP000309038"/>
    </source>
</evidence>
<reference evidence="16 17" key="1">
    <citation type="submission" date="2019-02" db="EMBL/GenBank/DDBJ databases">
        <title>Genome sequencing of the rare red list fungi Phlebia centrifuga.</title>
        <authorList>
            <person name="Buettner E."/>
            <person name="Kellner H."/>
        </authorList>
    </citation>
    <scope>NUCLEOTIDE SEQUENCE [LARGE SCALE GENOMIC DNA]</scope>
    <source>
        <strain evidence="16 17">DSM 108282</strain>
    </source>
</reference>
<dbReference type="EMBL" id="SGPJ01000275">
    <property type="protein sequence ID" value="THG95956.1"/>
    <property type="molecule type" value="Genomic_DNA"/>
</dbReference>
<dbReference type="InterPro" id="IPR011706">
    <property type="entry name" value="Cu-oxidase_C"/>
</dbReference>
<dbReference type="AlphaFoldDB" id="A0A4S4KD65"/>
<dbReference type="SUPFAM" id="SSF49503">
    <property type="entry name" value="Cupredoxins"/>
    <property type="match status" value="3"/>
</dbReference>
<evidence type="ECO:0000256" key="10">
    <source>
        <dbReference type="SAM" id="MobiDB-lite"/>
    </source>
</evidence>
<evidence type="ECO:0000259" key="12">
    <source>
        <dbReference type="Pfam" id="PF00394"/>
    </source>
</evidence>
<dbReference type="GO" id="GO:0016491">
    <property type="term" value="F:oxidoreductase activity"/>
    <property type="evidence" value="ECO:0007669"/>
    <property type="project" value="InterPro"/>
</dbReference>
<dbReference type="GO" id="GO:0005507">
    <property type="term" value="F:copper ion binding"/>
    <property type="evidence" value="ECO:0007669"/>
    <property type="project" value="InterPro"/>
</dbReference>
<evidence type="ECO:0000256" key="6">
    <source>
        <dbReference type="ARBA" id="ARBA00022525"/>
    </source>
</evidence>
<dbReference type="Pfam" id="PF07732">
    <property type="entry name" value="Cu-oxidase_3"/>
    <property type="match status" value="1"/>
</dbReference>
<protein>
    <recommendedName>
        <fullName evidence="5">laccase</fullName>
        <ecNumber evidence="5">1.10.3.2</ecNumber>
    </recommendedName>
</protein>
<comment type="catalytic activity">
    <reaction evidence="1">
        <text>4 hydroquinone + O2 = 4 benzosemiquinone + 2 H2O</text>
        <dbReference type="Rhea" id="RHEA:11276"/>
        <dbReference type="ChEBI" id="CHEBI:15377"/>
        <dbReference type="ChEBI" id="CHEBI:15379"/>
        <dbReference type="ChEBI" id="CHEBI:17594"/>
        <dbReference type="ChEBI" id="CHEBI:17977"/>
        <dbReference type="EC" id="1.10.3.2"/>
    </reaction>
</comment>
<keyword evidence="17" id="KW-1185">Reference proteome</keyword>
<comment type="similarity">
    <text evidence="4">Belongs to the multicopper oxidase family.</text>
</comment>
<feature type="transmembrane region" description="Helical" evidence="11">
    <location>
        <begin position="34"/>
        <end position="59"/>
    </location>
</feature>
<proteinExistence type="inferred from homology"/>
<keyword evidence="9" id="KW-0325">Glycoprotein</keyword>
<dbReference type="Proteomes" id="UP000309038">
    <property type="component" value="Unassembled WGS sequence"/>
</dbReference>
<keyword evidence="11" id="KW-1133">Transmembrane helix</keyword>
<dbReference type="EC" id="1.10.3.2" evidence="5"/>
<comment type="cofactor">
    <cofactor evidence="2">
        <name>Cu cation</name>
        <dbReference type="ChEBI" id="CHEBI:23378"/>
    </cofactor>
</comment>
<feature type="compositionally biased region" description="Basic and acidic residues" evidence="10">
    <location>
        <begin position="1"/>
        <end position="15"/>
    </location>
</feature>
<dbReference type="Gene3D" id="2.60.40.420">
    <property type="entry name" value="Cupredoxins - blue copper proteins"/>
    <property type="match status" value="3"/>
</dbReference>
<feature type="transmembrane region" description="Helical" evidence="11">
    <location>
        <begin position="674"/>
        <end position="696"/>
    </location>
</feature>
<dbReference type="Pfam" id="PF07731">
    <property type="entry name" value="Cu-oxidase_2"/>
    <property type="match status" value="1"/>
</dbReference>
<sequence length="854" mass="94820">MSRDSHSDAASEKTHPPVSPTPVSRTGSPRRSRVIFASATIGLMAILALALGLGLGLGLKHHHHHDSTAATASSLPPLQTSSADNFALGKVQGQAPQTRSYNFTISQVNGAPDGVSKPMLVVNGIFPGPTIEANQGDRIIVNVTNNIDNATLIKNNPLAWSRTYLMFYTHPYLKRRPQFQNQTNFYDGTAGITECGIPPGQFLVYKYRLRLVNTGSFTSIRFSLDYHPLTIIEVDGTLVEPYTVAGLVIAVAQRYSVLIHTNQTEGDGRYWMRTTLQTDMFTYDQPGQNVDIRGIIKYSNSNDTGLPTATDDPGVPGQGLNDMDTSLFVPAVVDAPPNSTSPYHLTISLENTSDNHFLAFMNSTSWVPLSGTTTLLNVRNAFAGGSSYAPSGGSIQPGDQFMITEDSIQVVDLLIDNLDDGDHPFHLHGHRPWIMGTGAGRYGIGEVLNSTNPLRRDTILIPAYNWMALRFITDNPGLWAFHCHLAWHMAAAAATSKAEAKTIKMRGKSLFDQVKKAAKVEKYQLVTRTVKVEDHFTQADFDLVFGNSGTLVQPTPTNKPKSNVWIKTYSGHADYHAIFGEAYNLEQLKGYQWSQGSIFAGKSQKLGQVQLEIEGIEVVPVLILGMDYRLTRSFWIAPLAALLYDYFLTLGEEVTHIWTGRMTWARVLFLMNRYWPIVNLIFDNISILIMRIYAMYECNKRLLAALISCFAVEIASEMVIDGYIASKFRPADLPEILPGCIPDHVVSWAWAYWVPMLVFESGLFLLAIFRLLQLGFYKCDKRTSNLLVVLLRDSVMYFGGVLAVILANFVAWKASRQLWSFAPLVGALQSRMSYACKTRSLNTEQAVAYDIYYD</sequence>
<evidence type="ECO:0000256" key="7">
    <source>
        <dbReference type="ARBA" id="ARBA00023008"/>
    </source>
</evidence>
<feature type="domain" description="DUF6533" evidence="15">
    <location>
        <begin position="636"/>
        <end position="678"/>
    </location>
</feature>
<dbReference type="Pfam" id="PF20151">
    <property type="entry name" value="DUF6533"/>
    <property type="match status" value="1"/>
</dbReference>
<name>A0A4S4KD65_9APHY</name>
<evidence type="ECO:0000259" key="15">
    <source>
        <dbReference type="Pfam" id="PF20151"/>
    </source>
</evidence>
<evidence type="ECO:0000256" key="4">
    <source>
        <dbReference type="ARBA" id="ARBA00010609"/>
    </source>
</evidence>
<evidence type="ECO:0000259" key="13">
    <source>
        <dbReference type="Pfam" id="PF07731"/>
    </source>
</evidence>
<evidence type="ECO:0000256" key="8">
    <source>
        <dbReference type="ARBA" id="ARBA00023157"/>
    </source>
</evidence>
<dbReference type="InterPro" id="IPR045340">
    <property type="entry name" value="DUF6533"/>
</dbReference>
<accession>A0A4S4KD65</accession>
<evidence type="ECO:0000256" key="9">
    <source>
        <dbReference type="ARBA" id="ARBA00023180"/>
    </source>
</evidence>
<keyword evidence="11" id="KW-0472">Membrane</keyword>
<evidence type="ECO:0000313" key="16">
    <source>
        <dbReference type="EMBL" id="THG95956.1"/>
    </source>
</evidence>
<feature type="domain" description="Plastocyanin-like" evidence="14">
    <location>
        <begin position="107"/>
        <end position="159"/>
    </location>
</feature>
<keyword evidence="11" id="KW-0812">Transmembrane</keyword>
<feature type="transmembrane region" description="Helical" evidence="11">
    <location>
        <begin position="745"/>
        <end position="769"/>
    </location>
</feature>
<feature type="transmembrane region" description="Helical" evidence="11">
    <location>
        <begin position="790"/>
        <end position="812"/>
    </location>
</feature>
<evidence type="ECO:0000256" key="5">
    <source>
        <dbReference type="ARBA" id="ARBA00012297"/>
    </source>
</evidence>
<dbReference type="Pfam" id="PF00394">
    <property type="entry name" value="Cu-oxidase"/>
    <property type="match status" value="1"/>
</dbReference>
<evidence type="ECO:0000256" key="2">
    <source>
        <dbReference type="ARBA" id="ARBA00001935"/>
    </source>
</evidence>
<keyword evidence="8" id="KW-1015">Disulfide bond</keyword>
<evidence type="ECO:0000256" key="11">
    <source>
        <dbReference type="SAM" id="Phobius"/>
    </source>
</evidence>
<evidence type="ECO:0000259" key="14">
    <source>
        <dbReference type="Pfam" id="PF07732"/>
    </source>
</evidence>
<dbReference type="InterPro" id="IPR001117">
    <property type="entry name" value="Cu-oxidase_2nd"/>
</dbReference>
<organism evidence="16 17">
    <name type="scientific">Hermanssonia centrifuga</name>
    <dbReference type="NCBI Taxonomy" id="98765"/>
    <lineage>
        <taxon>Eukaryota</taxon>
        <taxon>Fungi</taxon>
        <taxon>Dikarya</taxon>
        <taxon>Basidiomycota</taxon>
        <taxon>Agaricomycotina</taxon>
        <taxon>Agaricomycetes</taxon>
        <taxon>Polyporales</taxon>
        <taxon>Meruliaceae</taxon>
        <taxon>Hermanssonia</taxon>
    </lineage>
</organism>
<evidence type="ECO:0000256" key="3">
    <source>
        <dbReference type="ARBA" id="ARBA00004613"/>
    </source>
</evidence>
<feature type="region of interest" description="Disordered" evidence="10">
    <location>
        <begin position="1"/>
        <end position="30"/>
    </location>
</feature>
<dbReference type="InterPro" id="IPR045087">
    <property type="entry name" value="Cu-oxidase_fam"/>
</dbReference>
<evidence type="ECO:0000256" key="1">
    <source>
        <dbReference type="ARBA" id="ARBA00000349"/>
    </source>
</evidence>
<dbReference type="InterPro" id="IPR008972">
    <property type="entry name" value="Cupredoxin"/>
</dbReference>